<dbReference type="AlphaFoldDB" id="A0A1A5ICB4"/>
<dbReference type="Proteomes" id="UP000093748">
    <property type="component" value="Unassembled WGS sequence"/>
</dbReference>
<protein>
    <recommendedName>
        <fullName evidence="4">GcrA cell cycle regulator</fullName>
    </recommendedName>
</protein>
<sequence>MTGYTQSEIDSIAVWLREGDSASKAAGKLSAMRGRAVSRNAIIGIVHRNKTLSGIGFANATKGRARPRKQGLAPAEVRPRPDPKPKAKPTRGSTKHPAPYQLPGRLFIAAIEEIDREGEAFRHKSPATGRAPKVRQAHFAAMRFVDCLPDRCRAPLSSDLEEKPGPDMLCCGFLVELGKPYCAYHEVRLTNREHDFIAEAA</sequence>
<evidence type="ECO:0008006" key="4">
    <source>
        <dbReference type="Google" id="ProtNLM"/>
    </source>
</evidence>
<reference evidence="3" key="1">
    <citation type="submission" date="2016-06" db="EMBL/GenBank/DDBJ databases">
        <title>NZP2037 Pacbio-Illumina hybrid assembly.</title>
        <authorList>
            <person name="Ramsay J.P."/>
        </authorList>
    </citation>
    <scope>NUCLEOTIDE SEQUENCE [LARGE SCALE GENOMIC DNA]</scope>
    <source>
        <strain evidence="3">R7ANS::ICEMlSym2042</strain>
    </source>
</reference>
<dbReference type="InterPro" id="IPR011681">
    <property type="entry name" value="GcrA"/>
</dbReference>
<evidence type="ECO:0000313" key="3">
    <source>
        <dbReference type="Proteomes" id="UP000093748"/>
    </source>
</evidence>
<dbReference type="GeneID" id="66684846"/>
<organism evidence="2 3">
    <name type="scientific">Rhizobium loti</name>
    <name type="common">Mesorhizobium loti</name>
    <dbReference type="NCBI Taxonomy" id="381"/>
    <lineage>
        <taxon>Bacteria</taxon>
        <taxon>Pseudomonadati</taxon>
        <taxon>Pseudomonadota</taxon>
        <taxon>Alphaproteobacteria</taxon>
        <taxon>Hyphomicrobiales</taxon>
        <taxon>Phyllobacteriaceae</taxon>
        <taxon>Mesorhizobium</taxon>
    </lineage>
</organism>
<accession>A0A1A5ICB4</accession>
<dbReference type="OrthoDB" id="8095812at2"/>
<dbReference type="RefSeq" id="WP_051401933.1">
    <property type="nucleotide sequence ID" value="NZ_LZTH01000045.1"/>
</dbReference>
<gene>
    <name evidence="2" type="ORF">BAE39_12415</name>
</gene>
<evidence type="ECO:0000313" key="2">
    <source>
        <dbReference type="EMBL" id="OBP76874.1"/>
    </source>
</evidence>
<name>A0A1A5ICB4_RHILI</name>
<dbReference type="EMBL" id="LZTJ01000012">
    <property type="protein sequence ID" value="OBP76874.1"/>
    <property type="molecule type" value="Genomic_DNA"/>
</dbReference>
<feature type="region of interest" description="Disordered" evidence="1">
    <location>
        <begin position="58"/>
        <end position="100"/>
    </location>
</feature>
<evidence type="ECO:0000256" key="1">
    <source>
        <dbReference type="SAM" id="MobiDB-lite"/>
    </source>
</evidence>
<proteinExistence type="predicted"/>
<comment type="caution">
    <text evidence="2">The sequence shown here is derived from an EMBL/GenBank/DDBJ whole genome shotgun (WGS) entry which is preliminary data.</text>
</comment>
<dbReference type="Pfam" id="PF07750">
    <property type="entry name" value="GcrA"/>
    <property type="match status" value="1"/>
</dbReference>